<dbReference type="Proteomes" id="UP000092544">
    <property type="component" value="Unassembled WGS sequence"/>
</dbReference>
<organism evidence="2 3">
    <name type="scientific">Marinomonas spartinae</name>
    <dbReference type="NCBI Taxonomy" id="1792290"/>
    <lineage>
        <taxon>Bacteria</taxon>
        <taxon>Pseudomonadati</taxon>
        <taxon>Pseudomonadota</taxon>
        <taxon>Gammaproteobacteria</taxon>
        <taxon>Oceanospirillales</taxon>
        <taxon>Oceanospirillaceae</taxon>
        <taxon>Marinomonas</taxon>
    </lineage>
</organism>
<sequence>MNLPKELSTTVLNTRFNGEAAAIRHCLLKERDGKYASWDDEYEEDDGYGGDDYEGDDFDYEYEEDSMPDYEDGFFADTDDDLGYMEEQDDDFSMNNYYR</sequence>
<dbReference type="AlphaFoldDB" id="A0A1A8TBD7"/>
<accession>A0A1A8TBD7</accession>
<keyword evidence="3" id="KW-1185">Reference proteome</keyword>
<reference evidence="2 3" key="1">
    <citation type="submission" date="2016-06" db="EMBL/GenBank/DDBJ databases">
        <authorList>
            <person name="Kjaerup R.B."/>
            <person name="Dalgaard T.S."/>
            <person name="Juul-Madsen H.R."/>
        </authorList>
    </citation>
    <scope>NUCLEOTIDE SEQUENCE [LARGE SCALE GENOMIC DNA]</scope>
    <source>
        <strain evidence="2 3">CECT 8886</strain>
    </source>
</reference>
<dbReference type="EMBL" id="FLOB01000002">
    <property type="protein sequence ID" value="SBS28900.1"/>
    <property type="molecule type" value="Genomic_DNA"/>
</dbReference>
<evidence type="ECO:0000313" key="3">
    <source>
        <dbReference type="Proteomes" id="UP000092544"/>
    </source>
</evidence>
<protein>
    <submittedName>
        <fullName evidence="2">Uncharacterized protein</fullName>
    </submittedName>
</protein>
<dbReference type="RefSeq" id="WP_067013980.1">
    <property type="nucleotide sequence ID" value="NZ_FLOB01000002.1"/>
</dbReference>
<feature type="region of interest" description="Disordered" evidence="1">
    <location>
        <begin position="77"/>
        <end position="99"/>
    </location>
</feature>
<name>A0A1A8TBD7_9GAMM</name>
<feature type="compositionally biased region" description="Acidic residues" evidence="1">
    <location>
        <begin position="77"/>
        <end position="92"/>
    </location>
</feature>
<evidence type="ECO:0000313" key="2">
    <source>
        <dbReference type="EMBL" id="SBS28900.1"/>
    </source>
</evidence>
<gene>
    <name evidence="2" type="ORF">MSP8886_01353</name>
</gene>
<evidence type="ECO:0000256" key="1">
    <source>
        <dbReference type="SAM" id="MobiDB-lite"/>
    </source>
</evidence>
<proteinExistence type="predicted"/>
<feature type="region of interest" description="Disordered" evidence="1">
    <location>
        <begin position="38"/>
        <end position="58"/>
    </location>
</feature>